<feature type="transmembrane region" description="Helical" evidence="1">
    <location>
        <begin position="18"/>
        <end position="44"/>
    </location>
</feature>
<dbReference type="Proteomes" id="UP000823201">
    <property type="component" value="Unassembled WGS sequence"/>
</dbReference>
<keyword evidence="1" id="KW-0472">Membrane</keyword>
<keyword evidence="1" id="KW-1133">Transmembrane helix</keyword>
<dbReference type="Gene3D" id="1.10.3210.10">
    <property type="entry name" value="Hypothetical protein af1432"/>
    <property type="match status" value="1"/>
</dbReference>
<evidence type="ECO:0000256" key="1">
    <source>
        <dbReference type="SAM" id="Phobius"/>
    </source>
</evidence>
<dbReference type="Pfam" id="PF13487">
    <property type="entry name" value="HD_5"/>
    <property type="match status" value="1"/>
</dbReference>
<comment type="caution">
    <text evidence="3">The sequence shown here is derived from an EMBL/GenBank/DDBJ whole genome shotgun (WGS) entry which is preliminary data.</text>
</comment>
<dbReference type="InterPro" id="IPR052020">
    <property type="entry name" value="Cyclic_di-GMP/3'3'-cGAMP_PDE"/>
</dbReference>
<dbReference type="PROSITE" id="PS51832">
    <property type="entry name" value="HD_GYP"/>
    <property type="match status" value="1"/>
</dbReference>
<name>A0ABS2Q792_9BACL</name>
<protein>
    <submittedName>
        <fullName evidence="3">HD-GYP domain-containing protein (C-di-GMP phosphodiesterase class II)</fullName>
    </submittedName>
</protein>
<dbReference type="CDD" id="cd00077">
    <property type="entry name" value="HDc"/>
    <property type="match status" value="1"/>
</dbReference>
<evidence type="ECO:0000313" key="4">
    <source>
        <dbReference type="Proteomes" id="UP000823201"/>
    </source>
</evidence>
<dbReference type="EMBL" id="JAFBEV010000006">
    <property type="protein sequence ID" value="MBM7657526.1"/>
    <property type="molecule type" value="Genomic_DNA"/>
</dbReference>
<proteinExistence type="predicted"/>
<accession>A0ABS2Q792</accession>
<evidence type="ECO:0000259" key="2">
    <source>
        <dbReference type="PROSITE" id="PS51832"/>
    </source>
</evidence>
<organism evidence="3 4">
    <name type="scientific">Sporolactobacillus spathodeae</name>
    <dbReference type="NCBI Taxonomy" id="1465502"/>
    <lineage>
        <taxon>Bacteria</taxon>
        <taxon>Bacillati</taxon>
        <taxon>Bacillota</taxon>
        <taxon>Bacilli</taxon>
        <taxon>Bacillales</taxon>
        <taxon>Sporolactobacillaceae</taxon>
        <taxon>Sporolactobacillus</taxon>
    </lineage>
</organism>
<dbReference type="InterPro" id="IPR003607">
    <property type="entry name" value="HD/PDEase_dom"/>
</dbReference>
<keyword evidence="1" id="KW-0812">Transmembrane</keyword>
<gene>
    <name evidence="3" type="ORF">JOC27_000975</name>
</gene>
<reference evidence="3 4" key="1">
    <citation type="submission" date="2021-01" db="EMBL/GenBank/DDBJ databases">
        <title>Genomic Encyclopedia of Type Strains, Phase IV (KMG-IV): sequencing the most valuable type-strain genomes for metagenomic binning, comparative biology and taxonomic classification.</title>
        <authorList>
            <person name="Goeker M."/>
        </authorList>
    </citation>
    <scope>NUCLEOTIDE SEQUENCE [LARGE SCALE GENOMIC DNA]</scope>
    <source>
        <strain evidence="3 4">DSM 100968</strain>
    </source>
</reference>
<sequence>MIVQKLESFLTKRLNDHLILMICYIWSIAAALLVACTNGTSNVFTNIMYLPIACASATNSIKKAAVHALISGLLIGPLMPLTFAPYQNQKLLNWIIRLIIFIIISLVISFIAKYHRKEFNRNLELNKELSEAQMATIYSLVKLLESRDAKTGFHVERVAALCQLLAIKLQKLPKYQKTLSKTYIESLVRSSALHDIGKVAIPDRILLKPGKLSPEEFEIMKTHTTLGADTLAEVFRKYPGSTFLKLGIQISRFHHEHWDGSGYPEGLRGDDIPLCARIVALADVYEALRSERPYKKAYSHEKSLAILKQGRGSHFDPDIVAIFDRNSAEFLTAFEQF</sequence>
<keyword evidence="4" id="KW-1185">Reference proteome</keyword>
<dbReference type="SMART" id="SM00471">
    <property type="entry name" value="HDc"/>
    <property type="match status" value="1"/>
</dbReference>
<evidence type="ECO:0000313" key="3">
    <source>
        <dbReference type="EMBL" id="MBM7657526.1"/>
    </source>
</evidence>
<feature type="transmembrane region" description="Helical" evidence="1">
    <location>
        <begin position="92"/>
        <end position="112"/>
    </location>
</feature>
<dbReference type="PANTHER" id="PTHR45228">
    <property type="entry name" value="CYCLIC DI-GMP PHOSPHODIESTERASE TM_0186-RELATED"/>
    <property type="match status" value="1"/>
</dbReference>
<dbReference type="SUPFAM" id="SSF109604">
    <property type="entry name" value="HD-domain/PDEase-like"/>
    <property type="match status" value="1"/>
</dbReference>
<feature type="transmembrane region" description="Helical" evidence="1">
    <location>
        <begin position="65"/>
        <end position="86"/>
    </location>
</feature>
<dbReference type="RefSeq" id="WP_205005867.1">
    <property type="nucleotide sequence ID" value="NZ_CBCRXA010000014.1"/>
</dbReference>
<feature type="domain" description="HD-GYP" evidence="2">
    <location>
        <begin position="129"/>
        <end position="337"/>
    </location>
</feature>
<dbReference type="InterPro" id="IPR037522">
    <property type="entry name" value="HD_GYP_dom"/>
</dbReference>